<sequence length="313" mass="35088">MQNRVRSMLEGALLSGVFLILLFVTLYTPLGIITAMALPVPFTIYAARHDVKKSLLMILASSLLTLFIGALPSVFSAVFAGVLGIVMGTLYRRQGKATAVFLGGTVAGLIFFLLSILASFLFFKINPITSIQTLLQESLEMSQSMLDQLGATDPKQMEMMRELVKRITQLVPMLLIVGSAQFALINHWLSRKILNRLGTPVASFPPFRDWKWPKSVMYYYLIVLILSVFLASWNSPQWVELILVNLKPILDIMLMIQGLSLLFFICYHKGWGKGLPIFAVVLVFIFPPFPFILSLVAIFDLGMDLRSRFISTK</sequence>
<feature type="transmembrane region" description="Helical" evidence="1">
    <location>
        <begin position="167"/>
        <end position="189"/>
    </location>
</feature>
<evidence type="ECO:0000313" key="2">
    <source>
        <dbReference type="EMBL" id="MBP1932316.1"/>
    </source>
</evidence>
<feature type="transmembrane region" description="Helical" evidence="1">
    <location>
        <begin position="216"/>
        <end position="234"/>
    </location>
</feature>
<reference evidence="2 3" key="1">
    <citation type="submission" date="2021-03" db="EMBL/GenBank/DDBJ databases">
        <title>Genomic Encyclopedia of Type Strains, Phase IV (KMG-IV): sequencing the most valuable type-strain genomes for metagenomic binning, comparative biology and taxonomic classification.</title>
        <authorList>
            <person name="Goeker M."/>
        </authorList>
    </citation>
    <scope>NUCLEOTIDE SEQUENCE [LARGE SCALE GENOMIC DNA]</scope>
    <source>
        <strain evidence="2 3">DSM 24738</strain>
    </source>
</reference>
<dbReference type="EMBL" id="JAGGKT010000006">
    <property type="protein sequence ID" value="MBP1932316.1"/>
    <property type="molecule type" value="Genomic_DNA"/>
</dbReference>
<dbReference type="RefSeq" id="WP_209810374.1">
    <property type="nucleotide sequence ID" value="NZ_JAGGKT010000006.1"/>
</dbReference>
<feature type="transmembrane region" description="Helical" evidence="1">
    <location>
        <begin position="246"/>
        <end position="265"/>
    </location>
</feature>
<dbReference type="PANTHER" id="PTHR41324:SF1">
    <property type="entry name" value="DUF2232 DOMAIN-CONTAINING PROTEIN"/>
    <property type="match status" value="1"/>
</dbReference>
<name>A0ABS4GPZ7_9BACL</name>
<accession>A0ABS4GPZ7</accession>
<protein>
    <submittedName>
        <fullName evidence="2">Uncharacterized protein YybS (DUF2232 family)</fullName>
    </submittedName>
</protein>
<keyword evidence="1" id="KW-0472">Membrane</keyword>
<comment type="caution">
    <text evidence="2">The sequence shown here is derived from an EMBL/GenBank/DDBJ whole genome shotgun (WGS) entry which is preliminary data.</text>
</comment>
<feature type="transmembrane region" description="Helical" evidence="1">
    <location>
        <begin position="58"/>
        <end position="87"/>
    </location>
</feature>
<organism evidence="2 3">
    <name type="scientific">Ammoniphilus resinae</name>
    <dbReference type="NCBI Taxonomy" id="861532"/>
    <lineage>
        <taxon>Bacteria</taxon>
        <taxon>Bacillati</taxon>
        <taxon>Bacillota</taxon>
        <taxon>Bacilli</taxon>
        <taxon>Bacillales</taxon>
        <taxon>Paenibacillaceae</taxon>
        <taxon>Aneurinibacillus group</taxon>
        <taxon>Ammoniphilus</taxon>
    </lineage>
</organism>
<keyword evidence="1" id="KW-1133">Transmembrane helix</keyword>
<evidence type="ECO:0000313" key="3">
    <source>
        <dbReference type="Proteomes" id="UP001519343"/>
    </source>
</evidence>
<feature type="transmembrane region" description="Helical" evidence="1">
    <location>
        <begin position="12"/>
        <end position="38"/>
    </location>
</feature>
<dbReference type="InterPro" id="IPR018710">
    <property type="entry name" value="DUF2232"/>
</dbReference>
<proteinExistence type="predicted"/>
<dbReference type="PANTHER" id="PTHR41324">
    <property type="entry name" value="MEMBRANE PROTEIN-RELATED"/>
    <property type="match status" value="1"/>
</dbReference>
<feature type="transmembrane region" description="Helical" evidence="1">
    <location>
        <begin position="99"/>
        <end position="123"/>
    </location>
</feature>
<feature type="transmembrane region" description="Helical" evidence="1">
    <location>
        <begin position="277"/>
        <end position="299"/>
    </location>
</feature>
<gene>
    <name evidence="2" type="ORF">J2Z37_002317</name>
</gene>
<dbReference type="Pfam" id="PF09991">
    <property type="entry name" value="DUF2232"/>
    <property type="match status" value="1"/>
</dbReference>
<evidence type="ECO:0000256" key="1">
    <source>
        <dbReference type="SAM" id="Phobius"/>
    </source>
</evidence>
<dbReference type="Proteomes" id="UP001519343">
    <property type="component" value="Unassembled WGS sequence"/>
</dbReference>
<keyword evidence="1" id="KW-0812">Transmembrane</keyword>
<keyword evidence="3" id="KW-1185">Reference proteome</keyword>